<reference evidence="14 15" key="1">
    <citation type="submission" date="2007-01" db="EMBL/GenBank/DDBJ databases">
        <authorList>
            <person name="Haygood M."/>
            <person name="Podell S."/>
            <person name="Anderson C."/>
            <person name="Hopkinson B."/>
            <person name="Roe K."/>
            <person name="Barbeau K."/>
            <person name="Gaasterland T."/>
            <person name="Ferriera S."/>
            <person name="Johnson J."/>
            <person name="Kravitz S."/>
            <person name="Beeson K."/>
            <person name="Sutton G."/>
            <person name="Rogers Y.-H."/>
            <person name="Friedman R."/>
            <person name="Frazier M."/>
            <person name="Venter J.C."/>
        </authorList>
    </citation>
    <scope>NUCLEOTIDE SEQUENCE [LARGE SCALE GENOMIC DNA]</scope>
    <source>
        <strain evidence="14 15">ATCC 23134</strain>
    </source>
</reference>
<dbReference type="CDD" id="cd07989">
    <property type="entry name" value="LPLAT_AGPAT-like"/>
    <property type="match status" value="1"/>
</dbReference>
<dbReference type="InterPro" id="IPR002123">
    <property type="entry name" value="Plipid/glycerol_acylTrfase"/>
</dbReference>
<keyword evidence="7 11" id="KW-0444">Lipid biosynthesis</keyword>
<protein>
    <recommendedName>
        <fullName evidence="6 11">1-acyl-sn-glycerol-3-phosphate acyltransferase</fullName>
        <ecNumber evidence="5 11">2.3.1.51</ecNumber>
    </recommendedName>
</protein>
<gene>
    <name evidence="14" type="ORF">M23134_05531</name>
</gene>
<comment type="domain">
    <text evidence="11">The HXXXXD motif is essential for acyltransferase activity and may constitute the binding site for the phosphate moiety of the glycerol-3-phosphate.</text>
</comment>
<keyword evidence="10 11" id="KW-0012">Acyltransferase</keyword>
<dbReference type="Pfam" id="PF01553">
    <property type="entry name" value="Acyltransferase"/>
    <property type="match status" value="1"/>
</dbReference>
<dbReference type="GO" id="GO:0003841">
    <property type="term" value="F:1-acylglycerol-3-phosphate O-acyltransferase activity"/>
    <property type="evidence" value="ECO:0007669"/>
    <property type="project" value="UniProtKB-UniRule"/>
</dbReference>
<comment type="similarity">
    <text evidence="4 11">Belongs to the 1-acyl-sn-glycerol-3-phosphate acyltransferase family.</text>
</comment>
<keyword evidence="11" id="KW-0594">Phospholipid biosynthesis</keyword>
<accession>A1ZXZ2</accession>
<comment type="pathway">
    <text evidence="3">Lipid metabolism.</text>
</comment>
<evidence type="ECO:0000313" key="14">
    <source>
        <dbReference type="EMBL" id="EAY24729.1"/>
    </source>
</evidence>
<dbReference type="SMART" id="SM00563">
    <property type="entry name" value="PlsC"/>
    <property type="match status" value="1"/>
</dbReference>
<evidence type="ECO:0000256" key="9">
    <source>
        <dbReference type="ARBA" id="ARBA00023098"/>
    </source>
</evidence>
<name>A1ZXZ2_MICM2</name>
<dbReference type="GO" id="GO:0006654">
    <property type="term" value="P:phosphatidic acid biosynthetic process"/>
    <property type="evidence" value="ECO:0007669"/>
    <property type="project" value="TreeGrafter"/>
</dbReference>
<evidence type="ECO:0000256" key="10">
    <source>
        <dbReference type="ARBA" id="ARBA00023315"/>
    </source>
</evidence>
<organism evidence="14 15">
    <name type="scientific">Microscilla marina ATCC 23134</name>
    <dbReference type="NCBI Taxonomy" id="313606"/>
    <lineage>
        <taxon>Bacteria</taxon>
        <taxon>Pseudomonadati</taxon>
        <taxon>Bacteroidota</taxon>
        <taxon>Cytophagia</taxon>
        <taxon>Cytophagales</taxon>
        <taxon>Microscillaceae</taxon>
        <taxon>Microscilla</taxon>
    </lineage>
</organism>
<evidence type="ECO:0000256" key="6">
    <source>
        <dbReference type="ARBA" id="ARBA00016139"/>
    </source>
</evidence>
<evidence type="ECO:0000256" key="5">
    <source>
        <dbReference type="ARBA" id="ARBA00013211"/>
    </source>
</evidence>
<dbReference type="PANTHER" id="PTHR10434:SF64">
    <property type="entry name" value="1-ACYL-SN-GLYCEROL-3-PHOSPHATE ACYLTRANSFERASE-RELATED"/>
    <property type="match status" value="1"/>
</dbReference>
<dbReference type="EMBL" id="AAWS01000062">
    <property type="protein sequence ID" value="EAY24729.1"/>
    <property type="molecule type" value="Genomic_DNA"/>
</dbReference>
<evidence type="ECO:0000256" key="3">
    <source>
        <dbReference type="ARBA" id="ARBA00005189"/>
    </source>
</evidence>
<evidence type="ECO:0000256" key="4">
    <source>
        <dbReference type="ARBA" id="ARBA00008655"/>
    </source>
</evidence>
<dbReference type="EC" id="2.3.1.51" evidence="5 11"/>
<keyword evidence="12" id="KW-0472">Membrane</keyword>
<comment type="pathway">
    <text evidence="2">Phospholipid metabolism; CDP-diacylglycerol biosynthesis; CDP-diacylglycerol from sn-glycerol 3-phosphate: step 2/3.</text>
</comment>
<dbReference type="GO" id="GO:0016020">
    <property type="term" value="C:membrane"/>
    <property type="evidence" value="ECO:0007669"/>
    <property type="project" value="InterPro"/>
</dbReference>
<dbReference type="NCBIfam" id="TIGR00530">
    <property type="entry name" value="AGP_acyltrn"/>
    <property type="match status" value="1"/>
</dbReference>
<proteinExistence type="inferred from homology"/>
<keyword evidence="11" id="KW-1208">Phospholipid metabolism</keyword>
<sequence>MKWFRQLYRIWLLLCFAIPFLLLLPLFIIIIFYQPGRRFIKQLNNLWARCFFVGGFIPYKVIYEAKPLSKKSYVYCANHTSVLDIIAMGLVVRGPYSFMGKAELGKIPLFGFMFSRLHIPVNRVSKTQSYQALQKALDTVDKGFSILMYPEGTRSKKAPKLQRFKDGAFKIAIEKQVPIVPVTMPYNWKILGNDSLPNWHKGKAIVHKPIETQGLTMDDLAMLKQQTFTVIDNELKKYYEPQLATERRSSNAS</sequence>
<dbReference type="PANTHER" id="PTHR10434">
    <property type="entry name" value="1-ACYL-SN-GLYCEROL-3-PHOSPHATE ACYLTRANSFERASE"/>
    <property type="match status" value="1"/>
</dbReference>
<keyword evidence="9 11" id="KW-0443">Lipid metabolism</keyword>
<feature type="domain" description="Phospholipid/glycerol acyltransferase" evidence="13">
    <location>
        <begin position="73"/>
        <end position="187"/>
    </location>
</feature>
<evidence type="ECO:0000313" key="15">
    <source>
        <dbReference type="Proteomes" id="UP000004095"/>
    </source>
</evidence>
<dbReference type="SUPFAM" id="SSF69593">
    <property type="entry name" value="Glycerol-3-phosphate (1)-acyltransferase"/>
    <property type="match status" value="1"/>
</dbReference>
<dbReference type="AlphaFoldDB" id="A1ZXZ2"/>
<dbReference type="OrthoDB" id="9803035at2"/>
<dbReference type="Proteomes" id="UP000004095">
    <property type="component" value="Unassembled WGS sequence"/>
</dbReference>
<evidence type="ECO:0000259" key="13">
    <source>
        <dbReference type="SMART" id="SM00563"/>
    </source>
</evidence>
<keyword evidence="12" id="KW-1133">Transmembrane helix</keyword>
<keyword evidence="12" id="KW-0812">Transmembrane</keyword>
<evidence type="ECO:0000256" key="8">
    <source>
        <dbReference type="ARBA" id="ARBA00022679"/>
    </source>
</evidence>
<comment type="caution">
    <text evidence="14">The sequence shown here is derived from an EMBL/GenBank/DDBJ whole genome shotgun (WGS) entry which is preliminary data.</text>
</comment>
<evidence type="ECO:0000256" key="2">
    <source>
        <dbReference type="ARBA" id="ARBA00004728"/>
    </source>
</evidence>
<dbReference type="InterPro" id="IPR004552">
    <property type="entry name" value="AGP_acyltrans"/>
</dbReference>
<feature type="transmembrane region" description="Helical" evidence="12">
    <location>
        <begin position="12"/>
        <end position="34"/>
    </location>
</feature>
<dbReference type="eggNOG" id="COG0204">
    <property type="taxonomic scope" value="Bacteria"/>
</dbReference>
<evidence type="ECO:0000256" key="11">
    <source>
        <dbReference type="RuleBase" id="RU361267"/>
    </source>
</evidence>
<comment type="catalytic activity">
    <reaction evidence="1 11">
        <text>a 1-acyl-sn-glycero-3-phosphate + an acyl-CoA = a 1,2-diacyl-sn-glycero-3-phosphate + CoA</text>
        <dbReference type="Rhea" id="RHEA:19709"/>
        <dbReference type="ChEBI" id="CHEBI:57287"/>
        <dbReference type="ChEBI" id="CHEBI:57970"/>
        <dbReference type="ChEBI" id="CHEBI:58342"/>
        <dbReference type="ChEBI" id="CHEBI:58608"/>
        <dbReference type="EC" id="2.3.1.51"/>
    </reaction>
</comment>
<keyword evidence="8 11" id="KW-0808">Transferase</keyword>
<evidence type="ECO:0000256" key="1">
    <source>
        <dbReference type="ARBA" id="ARBA00001141"/>
    </source>
</evidence>
<dbReference type="RefSeq" id="WP_002704215.1">
    <property type="nucleotide sequence ID" value="NZ_AAWS01000062.1"/>
</dbReference>
<evidence type="ECO:0000256" key="12">
    <source>
        <dbReference type="SAM" id="Phobius"/>
    </source>
</evidence>
<evidence type="ECO:0000256" key="7">
    <source>
        <dbReference type="ARBA" id="ARBA00022516"/>
    </source>
</evidence>
<keyword evidence="15" id="KW-1185">Reference proteome</keyword>